<dbReference type="OrthoDB" id="10563664at2759"/>
<keyword evidence="2" id="KW-1185">Reference proteome</keyword>
<reference evidence="1" key="1">
    <citation type="submission" date="2020-05" db="EMBL/GenBank/DDBJ databases">
        <title>Mycena genomes resolve the evolution of fungal bioluminescence.</title>
        <authorList>
            <person name="Tsai I.J."/>
        </authorList>
    </citation>
    <scope>NUCLEOTIDE SEQUENCE</scope>
    <source>
        <strain evidence="1">160909Yilan</strain>
    </source>
</reference>
<dbReference type="AlphaFoldDB" id="A0A8H6YIL1"/>
<organism evidence="1 2">
    <name type="scientific">Mycena sanguinolenta</name>
    <dbReference type="NCBI Taxonomy" id="230812"/>
    <lineage>
        <taxon>Eukaryota</taxon>
        <taxon>Fungi</taxon>
        <taxon>Dikarya</taxon>
        <taxon>Basidiomycota</taxon>
        <taxon>Agaricomycotina</taxon>
        <taxon>Agaricomycetes</taxon>
        <taxon>Agaricomycetidae</taxon>
        <taxon>Agaricales</taxon>
        <taxon>Marasmiineae</taxon>
        <taxon>Mycenaceae</taxon>
        <taxon>Mycena</taxon>
    </lineage>
</organism>
<protein>
    <recommendedName>
        <fullName evidence="3">F-box domain-containing protein</fullName>
    </recommendedName>
</protein>
<sequence>MEYRLREDEARRLRENKAETSTAVWSRQSTDAAAATFLRAGCSPLKVSSTPAMIAMTVWLCQRLLWLFRPLFLTPGFARMSLLLPATMAGDPAFSPELFAIIIGMLADDLETRRSCALVSRSFHDFARIFSRLQVGPRVDQEHDICRLCELLEGSPAFAMGVESLRVCSRVYTQRNKLTPRSWLMEADLGRCLSVLVSLTRLCIVTDGNYLSWHNDISVANRNSIQVILPALTCLDLCGVGDFPLTILSYCSALRSLILNDVNFDHNPEPDPTVAIDRGSRIQLQHLSLKLRIFSGLPQFVNWIASPESPVDISCLRSLEFTVDSPMNHSLLQRLLNASSRSLRRLCVKNCPLFMQKRHELDLHKFPHLHTLCLDMHLNDSPQGNHFRLLSISNFVFPPQLLALDLGLSTPDERIKVAEHLADADGVLAPLPFKTVTITLLLRAWPEKYDKEKLIDVFDEFVPVMPLLPSKLGRTGALRILESLPLETSNLD</sequence>
<accession>A0A8H6YIL1</accession>
<dbReference type="Proteomes" id="UP000623467">
    <property type="component" value="Unassembled WGS sequence"/>
</dbReference>
<proteinExistence type="predicted"/>
<dbReference type="EMBL" id="JACAZH010000009">
    <property type="protein sequence ID" value="KAF7358909.1"/>
    <property type="molecule type" value="Genomic_DNA"/>
</dbReference>
<name>A0A8H6YIL1_9AGAR</name>
<evidence type="ECO:0000313" key="1">
    <source>
        <dbReference type="EMBL" id="KAF7358909.1"/>
    </source>
</evidence>
<gene>
    <name evidence="1" type="ORF">MSAN_01231300</name>
</gene>
<evidence type="ECO:0008006" key="3">
    <source>
        <dbReference type="Google" id="ProtNLM"/>
    </source>
</evidence>
<comment type="caution">
    <text evidence="1">The sequence shown here is derived from an EMBL/GenBank/DDBJ whole genome shotgun (WGS) entry which is preliminary data.</text>
</comment>
<evidence type="ECO:0000313" key="2">
    <source>
        <dbReference type="Proteomes" id="UP000623467"/>
    </source>
</evidence>